<proteinExistence type="predicted"/>
<feature type="compositionally biased region" description="Basic and acidic residues" evidence="1">
    <location>
        <begin position="267"/>
        <end position="286"/>
    </location>
</feature>
<gene>
    <name evidence="2" type="ORF">Taro_006972</name>
</gene>
<feature type="region of interest" description="Disordered" evidence="1">
    <location>
        <begin position="264"/>
        <end position="287"/>
    </location>
</feature>
<feature type="compositionally biased region" description="Basic and acidic residues" evidence="1">
    <location>
        <begin position="81"/>
        <end position="100"/>
    </location>
</feature>
<protein>
    <submittedName>
        <fullName evidence="2">Uncharacterized protein</fullName>
    </submittedName>
</protein>
<dbReference type="AlphaFoldDB" id="A0A843TQ54"/>
<feature type="region of interest" description="Disordered" evidence="1">
    <location>
        <begin position="76"/>
        <end position="102"/>
    </location>
</feature>
<accession>A0A843TQ54</accession>
<sequence length="514" mass="58498">MFNSTRDLLHRSWIWVPEHRRYSDPLRFIPTPSAKELDKTFRMCIGIAYVTTIRNRHSETADRALVSRSDSLDYANHWRSPHAEPPSHSDQKSCSTRREISSIGRGYSSDSLHYANRWRSPHAEPPSHSDWKPCSTRREISSTGRGYGCPNIADIVTPSAKELGITFRTGIEISYVATIRNQHSEMVDRALVSSDSLDYENHWRIPHAEPPSHSARKPCSTRREISSTGRGYGCPNIADIVTPSEARDAPYCLSSDSLDYANRWRSTHTEPPSHSDRKSCSTRREISSTGRYTDYRTLRSDADLYVPGGRIAREAPIQNRHIDRVGKELGITFRTGIGIAYVNTIRNRHAETVDRALVSRNSVLGQKFLRSVCTSTPITVPSGRTGIFMRPGVGIERKAPILNRHFDPRLRRLRESLAEPTHRASQSQRSDVVFNSTRDLLPRSWIWVPEHRRYSHPLRFIPTPSAKELGITFRTDIGIAYVTTIQNRHAETVDRALVSRNTVPGQKFPPERVY</sequence>
<reference evidence="2" key="1">
    <citation type="submission" date="2017-07" db="EMBL/GenBank/DDBJ databases">
        <title>Taro Niue Genome Assembly and Annotation.</title>
        <authorList>
            <person name="Atibalentja N."/>
            <person name="Keating K."/>
            <person name="Fields C.J."/>
        </authorList>
    </citation>
    <scope>NUCLEOTIDE SEQUENCE</scope>
    <source>
        <strain evidence="2">Niue_2</strain>
        <tissue evidence="2">Leaf</tissue>
    </source>
</reference>
<comment type="caution">
    <text evidence="2">The sequence shown here is derived from an EMBL/GenBank/DDBJ whole genome shotgun (WGS) entry which is preliminary data.</text>
</comment>
<dbReference type="Proteomes" id="UP000652761">
    <property type="component" value="Unassembled WGS sequence"/>
</dbReference>
<dbReference type="EMBL" id="NMUH01000216">
    <property type="protein sequence ID" value="MQL74602.1"/>
    <property type="molecule type" value="Genomic_DNA"/>
</dbReference>
<feature type="compositionally biased region" description="Basic and acidic residues" evidence="1">
    <location>
        <begin position="121"/>
        <end position="137"/>
    </location>
</feature>
<organism evidence="2 3">
    <name type="scientific">Colocasia esculenta</name>
    <name type="common">Wild taro</name>
    <name type="synonym">Arum esculentum</name>
    <dbReference type="NCBI Taxonomy" id="4460"/>
    <lineage>
        <taxon>Eukaryota</taxon>
        <taxon>Viridiplantae</taxon>
        <taxon>Streptophyta</taxon>
        <taxon>Embryophyta</taxon>
        <taxon>Tracheophyta</taxon>
        <taxon>Spermatophyta</taxon>
        <taxon>Magnoliopsida</taxon>
        <taxon>Liliopsida</taxon>
        <taxon>Araceae</taxon>
        <taxon>Aroideae</taxon>
        <taxon>Colocasieae</taxon>
        <taxon>Colocasia</taxon>
    </lineage>
</organism>
<evidence type="ECO:0000256" key="1">
    <source>
        <dbReference type="SAM" id="MobiDB-lite"/>
    </source>
</evidence>
<name>A0A843TQ54_COLES</name>
<feature type="region of interest" description="Disordered" evidence="1">
    <location>
        <begin position="118"/>
        <end position="137"/>
    </location>
</feature>
<evidence type="ECO:0000313" key="2">
    <source>
        <dbReference type="EMBL" id="MQL74602.1"/>
    </source>
</evidence>
<keyword evidence="3" id="KW-1185">Reference proteome</keyword>
<evidence type="ECO:0000313" key="3">
    <source>
        <dbReference type="Proteomes" id="UP000652761"/>
    </source>
</evidence>
<feature type="region of interest" description="Disordered" evidence="1">
    <location>
        <begin position="204"/>
        <end position="229"/>
    </location>
</feature>